<proteinExistence type="predicted"/>
<dbReference type="AlphaFoldDB" id="A0A0F9EV07"/>
<name>A0A0F9EV07_9ZZZZ</name>
<evidence type="ECO:0000313" key="1">
    <source>
        <dbReference type="EMBL" id="KKL77859.1"/>
    </source>
</evidence>
<organism evidence="1">
    <name type="scientific">marine sediment metagenome</name>
    <dbReference type="NCBI Taxonomy" id="412755"/>
    <lineage>
        <taxon>unclassified sequences</taxon>
        <taxon>metagenomes</taxon>
        <taxon>ecological metagenomes</taxon>
    </lineage>
</organism>
<dbReference type="EMBL" id="LAZR01023630">
    <property type="protein sequence ID" value="KKL77859.1"/>
    <property type="molecule type" value="Genomic_DNA"/>
</dbReference>
<protein>
    <submittedName>
        <fullName evidence="1">Uncharacterized protein</fullName>
    </submittedName>
</protein>
<reference evidence="1" key="1">
    <citation type="journal article" date="2015" name="Nature">
        <title>Complex archaea that bridge the gap between prokaryotes and eukaryotes.</title>
        <authorList>
            <person name="Spang A."/>
            <person name="Saw J.H."/>
            <person name="Jorgensen S.L."/>
            <person name="Zaremba-Niedzwiedzka K."/>
            <person name="Martijn J."/>
            <person name="Lind A.E."/>
            <person name="van Eijk R."/>
            <person name="Schleper C."/>
            <person name="Guy L."/>
            <person name="Ettema T.J."/>
        </authorList>
    </citation>
    <scope>NUCLEOTIDE SEQUENCE</scope>
</reference>
<comment type="caution">
    <text evidence="1">The sequence shown here is derived from an EMBL/GenBank/DDBJ whole genome shotgun (WGS) entry which is preliminary data.</text>
</comment>
<accession>A0A0F9EV07</accession>
<gene>
    <name evidence="1" type="ORF">LCGC14_2030690</name>
</gene>
<sequence length="71" mass="8526">MIMPKTKRNCVKCQFSHNKLTTCKTNIEVCTFMEKDTNEQPWPRTIYKISTRLYNLTRLHNSTKYNRAEII</sequence>